<dbReference type="EMBL" id="JAGRPV010000001">
    <property type="protein sequence ID" value="MDI4647777.1"/>
    <property type="molecule type" value="Genomic_DNA"/>
</dbReference>
<evidence type="ECO:0000313" key="4">
    <source>
        <dbReference type="Proteomes" id="UP001161691"/>
    </source>
</evidence>
<protein>
    <submittedName>
        <fullName evidence="3">Prolyl oligopeptidase family serine peptidase</fullName>
    </submittedName>
</protein>
<dbReference type="SUPFAM" id="SSF53474">
    <property type="entry name" value="alpha/beta-Hydrolases"/>
    <property type="match status" value="1"/>
</dbReference>
<evidence type="ECO:0000259" key="2">
    <source>
        <dbReference type="Pfam" id="PF00326"/>
    </source>
</evidence>
<dbReference type="InterPro" id="IPR029058">
    <property type="entry name" value="AB_hydrolase_fold"/>
</dbReference>
<feature type="region of interest" description="Disordered" evidence="1">
    <location>
        <begin position="1"/>
        <end position="32"/>
    </location>
</feature>
<dbReference type="Proteomes" id="UP001161691">
    <property type="component" value="Unassembled WGS sequence"/>
</dbReference>
<keyword evidence="4" id="KW-1185">Reference proteome</keyword>
<feature type="domain" description="Peptidase S9 prolyl oligopeptidase catalytic" evidence="2">
    <location>
        <begin position="222"/>
        <end position="283"/>
    </location>
</feature>
<organism evidence="3 4">
    <name type="scientific">Cohnella hashimotonis</name>
    <dbReference type="NCBI Taxonomy" id="2826895"/>
    <lineage>
        <taxon>Bacteria</taxon>
        <taxon>Bacillati</taxon>
        <taxon>Bacillota</taxon>
        <taxon>Bacilli</taxon>
        <taxon>Bacillales</taxon>
        <taxon>Paenibacillaceae</taxon>
        <taxon>Cohnella</taxon>
    </lineage>
</organism>
<evidence type="ECO:0000313" key="3">
    <source>
        <dbReference type="EMBL" id="MDI4647777.1"/>
    </source>
</evidence>
<dbReference type="InterPro" id="IPR001375">
    <property type="entry name" value="Peptidase_S9_cat"/>
</dbReference>
<dbReference type="InterPro" id="IPR050261">
    <property type="entry name" value="FrsA_esterase"/>
</dbReference>
<dbReference type="Gene3D" id="3.40.50.1820">
    <property type="entry name" value="alpha/beta hydrolase"/>
    <property type="match status" value="1"/>
</dbReference>
<dbReference type="Pfam" id="PF00326">
    <property type="entry name" value="Peptidase_S9"/>
    <property type="match status" value="1"/>
</dbReference>
<feature type="compositionally biased region" description="Basic and acidic residues" evidence="1">
    <location>
        <begin position="1"/>
        <end position="10"/>
    </location>
</feature>
<evidence type="ECO:0000256" key="1">
    <source>
        <dbReference type="SAM" id="MobiDB-lite"/>
    </source>
</evidence>
<dbReference type="RefSeq" id="WP_282912888.1">
    <property type="nucleotide sequence ID" value="NZ_JAGRPV010000001.1"/>
</dbReference>
<accession>A0ABT6TLP8</accession>
<dbReference type="PANTHER" id="PTHR22946">
    <property type="entry name" value="DIENELACTONE HYDROLASE DOMAIN-CONTAINING PROTEIN-RELATED"/>
    <property type="match status" value="1"/>
</dbReference>
<reference evidence="3" key="1">
    <citation type="submission" date="2023-04" db="EMBL/GenBank/DDBJ databases">
        <title>Comparative genomic analysis of Cohnella hashimotonis sp. nov., isolated from the International Space Station.</title>
        <authorList>
            <person name="Venkateswaran K."/>
            <person name="Simpson A."/>
        </authorList>
    </citation>
    <scope>NUCLEOTIDE SEQUENCE</scope>
    <source>
        <strain evidence="3">F6_2S_P_1</strain>
    </source>
</reference>
<comment type="caution">
    <text evidence="3">The sequence shown here is derived from an EMBL/GenBank/DDBJ whole genome shotgun (WGS) entry which is preliminary data.</text>
</comment>
<name>A0ABT6TLP8_9BACL</name>
<proteinExistence type="predicted"/>
<sequence>MGKEAEEAFERLNGAPRLYQEEEDAGNSYRQRQHDELEDLILGLRRQSREKRRAYFSPDFTDIGSYARSIERYRQDFAGMLGMPLSAQEPVSAETETAAEYIPVAEDELGEIFRVILPVREGLNTYGLFFRPSGEGPFPLVISQHGGQGTPELTAGFFGSDNYNDMTRRILRRGAAVFAPQLLLWEAERFGPKHDRRKMDIQLKQLGGSITAVEVYKLQRSLDRLLRRPDIDENRVGMVGLSYGGFYTLFAAAADTRIRVVVSSCFVNDRYAYDWSDWTWFNAGNTFLDAEICGLICPRPLYVEAGIRDELFAVGGFRKTSESARTYFERLGLEDRFEAAVFDGAHEFNPGDQPINFLFKHL</sequence>
<gene>
    <name evidence="3" type="ORF">KB449_22685</name>
</gene>